<dbReference type="InterPro" id="IPR008218">
    <property type="entry name" value="ATPase_V1-cplx_f_g_su"/>
</dbReference>
<evidence type="ECO:0000256" key="2">
    <source>
        <dbReference type="ARBA" id="ARBA00022448"/>
    </source>
</evidence>
<dbReference type="Gene3D" id="3.40.50.10580">
    <property type="entry name" value="ATPase, V1 complex, subunit F"/>
    <property type="match status" value="1"/>
</dbReference>
<accession>A0A7C3FCL2</accession>
<comment type="caution">
    <text evidence="4">The sequence shown here is derived from an EMBL/GenBank/DDBJ whole genome shotgun (WGS) entry which is preliminary data.</text>
</comment>
<evidence type="ECO:0000256" key="1">
    <source>
        <dbReference type="ARBA" id="ARBA00010148"/>
    </source>
</evidence>
<proteinExistence type="inferred from homology"/>
<keyword evidence="3" id="KW-0406">Ion transport</keyword>
<dbReference type="AlphaFoldDB" id="A0A7C3FCL2"/>
<name>A0A7C3FCL2_9CREN</name>
<organism evidence="4">
    <name type="scientific">Candidatus Methanomethylicus mesodigestus</name>
    <dbReference type="NCBI Taxonomy" id="1867258"/>
    <lineage>
        <taxon>Archaea</taxon>
        <taxon>Thermoproteota</taxon>
        <taxon>Methanosuratincolia</taxon>
        <taxon>Candidatus Methanomethylicales</taxon>
        <taxon>Candidatus Methanomethylicaceae</taxon>
        <taxon>Candidatus Methanomethylicus</taxon>
    </lineage>
</organism>
<evidence type="ECO:0000256" key="3">
    <source>
        <dbReference type="ARBA" id="ARBA00023065"/>
    </source>
</evidence>
<sequence length="99" mass="10975">MRMLFIGDPLLVDGYRIAGIDTIAVNSPERLIESLKVSVTKDGLAIILLDQDYASKVKEEVYNIKLKRELPVIIEVPGRHTAAEVDLKATVSRIMGVKI</sequence>
<dbReference type="SUPFAM" id="SSF159468">
    <property type="entry name" value="AtpF-like"/>
    <property type="match status" value="1"/>
</dbReference>
<dbReference type="EMBL" id="DSTX01000006">
    <property type="protein sequence ID" value="HFK20481.1"/>
    <property type="molecule type" value="Genomic_DNA"/>
</dbReference>
<keyword evidence="2" id="KW-0813">Transport</keyword>
<evidence type="ECO:0008006" key="5">
    <source>
        <dbReference type="Google" id="ProtNLM"/>
    </source>
</evidence>
<dbReference type="GO" id="GO:0046961">
    <property type="term" value="F:proton-transporting ATPase activity, rotational mechanism"/>
    <property type="evidence" value="ECO:0007669"/>
    <property type="project" value="InterPro"/>
</dbReference>
<gene>
    <name evidence="4" type="ORF">ENS19_04280</name>
</gene>
<evidence type="ECO:0000313" key="4">
    <source>
        <dbReference type="EMBL" id="HFK20481.1"/>
    </source>
</evidence>
<dbReference type="InterPro" id="IPR036906">
    <property type="entry name" value="ATPase_V1_fsu_sf"/>
</dbReference>
<comment type="similarity">
    <text evidence="1">Belongs to the V-ATPase F subunit family.</text>
</comment>
<reference evidence="4" key="1">
    <citation type="journal article" date="2020" name="mSystems">
        <title>Genome- and Community-Level Interaction Insights into Carbon Utilization and Element Cycling Functions of Hydrothermarchaeota in Hydrothermal Sediment.</title>
        <authorList>
            <person name="Zhou Z."/>
            <person name="Liu Y."/>
            <person name="Xu W."/>
            <person name="Pan J."/>
            <person name="Luo Z.H."/>
            <person name="Li M."/>
        </authorList>
    </citation>
    <scope>NUCLEOTIDE SEQUENCE [LARGE SCALE GENOMIC DNA]</scope>
    <source>
        <strain evidence="4">SpSt-468</strain>
    </source>
</reference>
<protein>
    <recommendedName>
        <fullName evidence="5">V-type ATP synthase subunit F</fullName>
    </recommendedName>
</protein>
<dbReference type="Pfam" id="PF01990">
    <property type="entry name" value="ATP-synt_F"/>
    <property type="match status" value="1"/>
</dbReference>